<organism evidence="1 2">
    <name type="scientific">Candidatus Falkowbacteria bacterium RIFOXYC2_FULL_48_21</name>
    <dbReference type="NCBI Taxonomy" id="1798005"/>
    <lineage>
        <taxon>Bacteria</taxon>
        <taxon>Candidatus Falkowiibacteriota</taxon>
    </lineage>
</organism>
<evidence type="ECO:0000313" key="1">
    <source>
        <dbReference type="EMBL" id="OGF34455.1"/>
    </source>
</evidence>
<dbReference type="Proteomes" id="UP000178656">
    <property type="component" value="Unassembled WGS sequence"/>
</dbReference>
<name>A0A1F5T660_9BACT</name>
<sequence length="88" mass="9990">MAKTKNECEAMVKGLIVESEQIRDDDEFEKDVRAMLSTTLSGIANLKEPADTDHWDVLYLCIAHGSVATQWLRERRRTLRRIGAMAIA</sequence>
<gene>
    <name evidence="1" type="ORF">A2482_02095</name>
</gene>
<accession>A0A1F5T660</accession>
<protein>
    <submittedName>
        <fullName evidence="1">Uncharacterized protein</fullName>
    </submittedName>
</protein>
<reference evidence="1 2" key="1">
    <citation type="journal article" date="2016" name="Nat. Commun.">
        <title>Thousands of microbial genomes shed light on interconnected biogeochemical processes in an aquifer system.</title>
        <authorList>
            <person name="Anantharaman K."/>
            <person name="Brown C.T."/>
            <person name="Hug L.A."/>
            <person name="Sharon I."/>
            <person name="Castelle C.J."/>
            <person name="Probst A.J."/>
            <person name="Thomas B.C."/>
            <person name="Singh A."/>
            <person name="Wilkins M.J."/>
            <person name="Karaoz U."/>
            <person name="Brodie E.L."/>
            <person name="Williams K.H."/>
            <person name="Hubbard S.S."/>
            <person name="Banfield J.F."/>
        </authorList>
    </citation>
    <scope>NUCLEOTIDE SEQUENCE [LARGE SCALE GENOMIC DNA]</scope>
</reference>
<comment type="caution">
    <text evidence="1">The sequence shown here is derived from an EMBL/GenBank/DDBJ whole genome shotgun (WGS) entry which is preliminary data.</text>
</comment>
<evidence type="ECO:0000313" key="2">
    <source>
        <dbReference type="Proteomes" id="UP000178656"/>
    </source>
</evidence>
<dbReference type="EMBL" id="MFGM01000072">
    <property type="protein sequence ID" value="OGF34455.1"/>
    <property type="molecule type" value="Genomic_DNA"/>
</dbReference>
<dbReference type="AlphaFoldDB" id="A0A1F5T660"/>
<proteinExistence type="predicted"/>